<keyword evidence="6" id="KW-0406">Ion transport</keyword>
<dbReference type="AlphaFoldDB" id="A0A1J5ILX5"/>
<dbReference type="GO" id="GO:0005886">
    <property type="term" value="C:plasma membrane"/>
    <property type="evidence" value="ECO:0007669"/>
    <property type="project" value="TreeGrafter"/>
</dbReference>
<gene>
    <name evidence="11" type="ORF">AUK40_01900</name>
</gene>
<evidence type="ECO:0000256" key="5">
    <source>
        <dbReference type="ARBA" id="ARBA00022989"/>
    </source>
</evidence>
<accession>A0A1J5ILX5</accession>
<dbReference type="SUPFAM" id="SSF161111">
    <property type="entry name" value="Cation efflux protein transmembrane domain-like"/>
    <property type="match status" value="1"/>
</dbReference>
<protein>
    <recommendedName>
        <fullName evidence="13">Cation transporter</fullName>
    </recommendedName>
</protein>
<organism evidence="11 12">
    <name type="scientific">Candidatus Wirthbacteria bacterium CG2_30_54_11</name>
    <dbReference type="NCBI Taxonomy" id="1817892"/>
    <lineage>
        <taxon>Bacteria</taxon>
        <taxon>Candidatus Wirthbacteria</taxon>
    </lineage>
</organism>
<comment type="caution">
    <text evidence="11">The sequence shown here is derived from an EMBL/GenBank/DDBJ whole genome shotgun (WGS) entry which is preliminary data.</text>
</comment>
<keyword evidence="4 8" id="KW-0812">Transmembrane</keyword>
<evidence type="ECO:0000256" key="3">
    <source>
        <dbReference type="ARBA" id="ARBA00022448"/>
    </source>
</evidence>
<dbReference type="InterPro" id="IPR002524">
    <property type="entry name" value="Cation_efflux"/>
</dbReference>
<feature type="transmembrane region" description="Helical" evidence="8">
    <location>
        <begin position="155"/>
        <end position="176"/>
    </location>
</feature>
<feature type="transmembrane region" description="Helical" evidence="8">
    <location>
        <begin position="111"/>
        <end position="134"/>
    </location>
</feature>
<dbReference type="InterPro" id="IPR058533">
    <property type="entry name" value="Cation_efflux_TM"/>
</dbReference>
<dbReference type="Pfam" id="PF01545">
    <property type="entry name" value="Cation_efflux"/>
    <property type="match status" value="1"/>
</dbReference>
<keyword evidence="3" id="KW-0813">Transport</keyword>
<dbReference type="InterPro" id="IPR050681">
    <property type="entry name" value="CDF/SLC30A"/>
</dbReference>
<dbReference type="SUPFAM" id="SSF160240">
    <property type="entry name" value="Cation efflux protein cytoplasmic domain-like"/>
    <property type="match status" value="1"/>
</dbReference>
<dbReference type="InterPro" id="IPR036837">
    <property type="entry name" value="Cation_efflux_CTD_sf"/>
</dbReference>
<dbReference type="STRING" id="1817892.AUK40_01900"/>
<evidence type="ECO:0000256" key="6">
    <source>
        <dbReference type="ARBA" id="ARBA00023065"/>
    </source>
</evidence>
<evidence type="ECO:0000256" key="2">
    <source>
        <dbReference type="ARBA" id="ARBA00008873"/>
    </source>
</evidence>
<dbReference type="InterPro" id="IPR027470">
    <property type="entry name" value="Cation_efflux_CTD"/>
</dbReference>
<dbReference type="Proteomes" id="UP000183245">
    <property type="component" value="Unassembled WGS sequence"/>
</dbReference>
<dbReference type="Pfam" id="PF16916">
    <property type="entry name" value="ZT_dimer"/>
    <property type="match status" value="1"/>
</dbReference>
<name>A0A1J5ILX5_9BACT</name>
<evidence type="ECO:0000256" key="4">
    <source>
        <dbReference type="ARBA" id="ARBA00022692"/>
    </source>
</evidence>
<reference evidence="11 12" key="1">
    <citation type="journal article" date="2016" name="Environ. Microbiol.">
        <title>Genomic resolution of a cold subsurface aquifer community provides metabolic insights for novel microbes adapted to high CO concentrations.</title>
        <authorList>
            <person name="Probst A.J."/>
            <person name="Castelle C.J."/>
            <person name="Singh A."/>
            <person name="Brown C.T."/>
            <person name="Anantharaman K."/>
            <person name="Sharon I."/>
            <person name="Hug L.A."/>
            <person name="Burstein D."/>
            <person name="Emerson J.B."/>
            <person name="Thomas B.C."/>
            <person name="Banfield J.F."/>
        </authorList>
    </citation>
    <scope>NUCLEOTIDE SEQUENCE [LARGE SCALE GENOMIC DNA]</scope>
    <source>
        <strain evidence="11">CG2_30_54_11</strain>
    </source>
</reference>
<evidence type="ECO:0000313" key="11">
    <source>
        <dbReference type="EMBL" id="OIP98169.1"/>
    </source>
</evidence>
<dbReference type="NCBIfam" id="TIGR01297">
    <property type="entry name" value="CDF"/>
    <property type="match status" value="1"/>
</dbReference>
<dbReference type="InterPro" id="IPR027469">
    <property type="entry name" value="Cation_efflux_TMD_sf"/>
</dbReference>
<feature type="transmembrane region" description="Helical" evidence="8">
    <location>
        <begin position="182"/>
        <end position="204"/>
    </location>
</feature>
<evidence type="ECO:0000259" key="9">
    <source>
        <dbReference type="Pfam" id="PF01545"/>
    </source>
</evidence>
<evidence type="ECO:0000313" key="12">
    <source>
        <dbReference type="Proteomes" id="UP000183245"/>
    </source>
</evidence>
<evidence type="ECO:0000259" key="10">
    <source>
        <dbReference type="Pfam" id="PF16916"/>
    </source>
</evidence>
<keyword evidence="7 8" id="KW-0472">Membrane</keyword>
<evidence type="ECO:0000256" key="1">
    <source>
        <dbReference type="ARBA" id="ARBA00004141"/>
    </source>
</evidence>
<dbReference type="EMBL" id="MNZT01000036">
    <property type="protein sequence ID" value="OIP98169.1"/>
    <property type="molecule type" value="Genomic_DNA"/>
</dbReference>
<evidence type="ECO:0008006" key="13">
    <source>
        <dbReference type="Google" id="ProtNLM"/>
    </source>
</evidence>
<dbReference type="PANTHER" id="PTHR11562:SF17">
    <property type="entry name" value="RE54080P-RELATED"/>
    <property type="match status" value="1"/>
</dbReference>
<comment type="subcellular location">
    <subcellularLocation>
        <location evidence="1">Membrane</location>
        <topology evidence="1">Multi-pass membrane protein</topology>
    </subcellularLocation>
</comment>
<evidence type="ECO:0000256" key="7">
    <source>
        <dbReference type="ARBA" id="ARBA00023136"/>
    </source>
</evidence>
<dbReference type="GO" id="GO:0005385">
    <property type="term" value="F:zinc ion transmembrane transporter activity"/>
    <property type="evidence" value="ECO:0007669"/>
    <property type="project" value="TreeGrafter"/>
</dbReference>
<feature type="transmembrane region" description="Helical" evidence="8">
    <location>
        <begin position="80"/>
        <end position="99"/>
    </location>
</feature>
<sequence>MHDHRPSQKSNHLPLSIFINCLICIFEVALGFLSGSMALIADALHNLTDVSSMALSLAGERIIRLPPSENRTYGLRKVEVLIALTNCAILLSVMALIGYEAVKRLLHPVAVASLPMLTVAVVALLGNALATWLLRGDSHQNLNLKSAYLHSLQDALFSLGVILGAGLIYLTGWVWIDPVISIVIALFIVRQVFGIASHSLNILLDAMPRGLDFKEVKQDLLACEGVCAVCDLHIWQIDTHQRMLTAHLRLTGDASQELVLRSVQDVLKINHTITHTTIQCTTSETGNCCDCQHCN</sequence>
<comment type="similarity">
    <text evidence="2">Belongs to the cation diffusion facilitator (CDF) transporter (TC 2.A.4) family. SLC30A subfamily.</text>
</comment>
<dbReference type="Gene3D" id="1.20.1510.10">
    <property type="entry name" value="Cation efflux protein transmembrane domain"/>
    <property type="match status" value="1"/>
</dbReference>
<feature type="domain" description="Cation efflux protein cytoplasmic" evidence="10">
    <location>
        <begin position="208"/>
        <end position="279"/>
    </location>
</feature>
<keyword evidence="5 8" id="KW-1133">Transmembrane helix</keyword>
<proteinExistence type="inferred from homology"/>
<feature type="domain" description="Cation efflux protein transmembrane" evidence="9">
    <location>
        <begin position="15"/>
        <end position="204"/>
    </location>
</feature>
<feature type="transmembrane region" description="Helical" evidence="8">
    <location>
        <begin position="12"/>
        <end position="33"/>
    </location>
</feature>
<dbReference type="PANTHER" id="PTHR11562">
    <property type="entry name" value="CATION EFFLUX PROTEIN/ ZINC TRANSPORTER"/>
    <property type="match status" value="1"/>
</dbReference>
<evidence type="ECO:0000256" key="8">
    <source>
        <dbReference type="SAM" id="Phobius"/>
    </source>
</evidence>